<dbReference type="Gene3D" id="2.40.30.10">
    <property type="entry name" value="Translation factors"/>
    <property type="match status" value="1"/>
</dbReference>
<accession>A0ABV8MQS4</accession>
<keyword evidence="2" id="KW-0342">GTP-binding</keyword>
<evidence type="ECO:0000313" key="4">
    <source>
        <dbReference type="Proteomes" id="UP001595791"/>
    </source>
</evidence>
<keyword evidence="1" id="KW-0547">Nucleotide-binding</keyword>
<organism evidence="3 4">
    <name type="scientific">Chitinimonas lacunae</name>
    <dbReference type="NCBI Taxonomy" id="1963018"/>
    <lineage>
        <taxon>Bacteria</taxon>
        <taxon>Pseudomonadati</taxon>
        <taxon>Pseudomonadota</taxon>
        <taxon>Betaproteobacteria</taxon>
        <taxon>Neisseriales</taxon>
        <taxon>Chitinibacteraceae</taxon>
        <taxon>Chitinimonas</taxon>
    </lineage>
</organism>
<protein>
    <recommendedName>
        <fullName evidence="5">Elongation factor Tu</fullName>
    </recommendedName>
</protein>
<gene>
    <name evidence="3" type="ORF">ACFOW7_08275</name>
</gene>
<dbReference type="InterPro" id="IPR009001">
    <property type="entry name" value="Transl_elong_EF1A/Init_IF2_C"/>
</dbReference>
<keyword evidence="4" id="KW-1185">Reference proteome</keyword>
<dbReference type="Proteomes" id="UP001595791">
    <property type="component" value="Unassembled WGS sequence"/>
</dbReference>
<reference evidence="4" key="1">
    <citation type="journal article" date="2019" name="Int. J. Syst. Evol. Microbiol.">
        <title>The Global Catalogue of Microorganisms (GCM) 10K type strain sequencing project: providing services to taxonomists for standard genome sequencing and annotation.</title>
        <authorList>
            <consortium name="The Broad Institute Genomics Platform"/>
            <consortium name="The Broad Institute Genome Sequencing Center for Infectious Disease"/>
            <person name="Wu L."/>
            <person name="Ma J."/>
        </authorList>
    </citation>
    <scope>NUCLEOTIDE SEQUENCE [LARGE SCALE GENOMIC DNA]</scope>
    <source>
        <strain evidence="4">LMG 29894</strain>
    </source>
</reference>
<evidence type="ECO:0000313" key="3">
    <source>
        <dbReference type="EMBL" id="MFC4159352.1"/>
    </source>
</evidence>
<dbReference type="EMBL" id="JBHSBU010000001">
    <property type="protein sequence ID" value="MFC4159352.1"/>
    <property type="molecule type" value="Genomic_DNA"/>
</dbReference>
<evidence type="ECO:0000256" key="2">
    <source>
        <dbReference type="ARBA" id="ARBA00023134"/>
    </source>
</evidence>
<evidence type="ECO:0008006" key="5">
    <source>
        <dbReference type="Google" id="ProtNLM"/>
    </source>
</evidence>
<dbReference type="RefSeq" id="WP_378163018.1">
    <property type="nucleotide sequence ID" value="NZ_JBHSBU010000001.1"/>
</dbReference>
<sequence>MSDHHITALVTLSTDVPQPKNGGVRSGYAPHHKFDGVEYLVSGFHSYVDSEIHYPGETVMAEITFPSWAFFGGQIKPGDIFEIREMSRLVGSGIVQSVDA</sequence>
<evidence type="ECO:0000256" key="1">
    <source>
        <dbReference type="ARBA" id="ARBA00022741"/>
    </source>
</evidence>
<proteinExistence type="predicted"/>
<name>A0ABV8MQS4_9NEIS</name>
<comment type="caution">
    <text evidence="3">The sequence shown here is derived from an EMBL/GenBank/DDBJ whole genome shotgun (WGS) entry which is preliminary data.</text>
</comment>
<dbReference type="SUPFAM" id="SSF50465">
    <property type="entry name" value="EF-Tu/eEF-1alpha/eIF2-gamma C-terminal domain"/>
    <property type="match status" value="1"/>
</dbReference>